<feature type="transmembrane region" description="Helical" evidence="8">
    <location>
        <begin position="63"/>
        <end position="85"/>
    </location>
</feature>
<comment type="similarity">
    <text evidence="2">Belongs to the autoinducer-2 exporter (AI-2E) (TC 2.A.86) family.</text>
</comment>
<feature type="transmembrane region" description="Helical" evidence="8">
    <location>
        <begin position="263"/>
        <end position="279"/>
    </location>
</feature>
<keyword evidence="3" id="KW-0813">Transport</keyword>
<organism evidence="9 10">
    <name type="scientific">Flavobacterium kayseriense</name>
    <dbReference type="NCBI Taxonomy" id="2764714"/>
    <lineage>
        <taxon>Bacteria</taxon>
        <taxon>Pseudomonadati</taxon>
        <taxon>Bacteroidota</taxon>
        <taxon>Flavobacteriia</taxon>
        <taxon>Flavobacteriales</taxon>
        <taxon>Flavobacteriaceae</taxon>
        <taxon>Flavobacterium</taxon>
    </lineage>
</organism>
<dbReference type="Proteomes" id="UP000629963">
    <property type="component" value="Unassembled WGS sequence"/>
</dbReference>
<evidence type="ECO:0000313" key="10">
    <source>
        <dbReference type="Proteomes" id="UP000629963"/>
    </source>
</evidence>
<keyword evidence="7 8" id="KW-0472">Membrane</keyword>
<feature type="transmembrane region" description="Helical" evidence="8">
    <location>
        <begin position="228"/>
        <end position="251"/>
    </location>
</feature>
<evidence type="ECO:0000256" key="1">
    <source>
        <dbReference type="ARBA" id="ARBA00004651"/>
    </source>
</evidence>
<keyword evidence="5 8" id="KW-0812">Transmembrane</keyword>
<evidence type="ECO:0000256" key="7">
    <source>
        <dbReference type="ARBA" id="ARBA00023136"/>
    </source>
</evidence>
<comment type="subcellular location">
    <subcellularLocation>
        <location evidence="1">Cell membrane</location>
        <topology evidence="1">Multi-pass membrane protein</topology>
    </subcellularLocation>
</comment>
<accession>A0ABR7J6L3</accession>
<keyword evidence="10" id="KW-1185">Reference proteome</keyword>
<feature type="transmembrane region" description="Helical" evidence="8">
    <location>
        <begin position="159"/>
        <end position="179"/>
    </location>
</feature>
<evidence type="ECO:0000256" key="8">
    <source>
        <dbReference type="SAM" id="Phobius"/>
    </source>
</evidence>
<evidence type="ECO:0000256" key="5">
    <source>
        <dbReference type="ARBA" id="ARBA00022692"/>
    </source>
</evidence>
<dbReference type="PANTHER" id="PTHR21716:SF53">
    <property type="entry name" value="PERMEASE PERM-RELATED"/>
    <property type="match status" value="1"/>
</dbReference>
<keyword evidence="4" id="KW-1003">Cell membrane</keyword>
<feature type="transmembrane region" description="Helical" evidence="8">
    <location>
        <begin position="9"/>
        <end position="27"/>
    </location>
</feature>
<gene>
    <name evidence="9" type="ORF">H8R23_07085</name>
</gene>
<comment type="caution">
    <text evidence="9">The sequence shown here is derived from an EMBL/GenBank/DDBJ whole genome shotgun (WGS) entry which is preliminary data.</text>
</comment>
<name>A0ABR7J6L3_9FLAO</name>
<dbReference type="PANTHER" id="PTHR21716">
    <property type="entry name" value="TRANSMEMBRANE PROTEIN"/>
    <property type="match status" value="1"/>
</dbReference>
<dbReference type="Pfam" id="PF01594">
    <property type="entry name" value="AI-2E_transport"/>
    <property type="match status" value="1"/>
</dbReference>
<evidence type="ECO:0000256" key="4">
    <source>
        <dbReference type="ARBA" id="ARBA00022475"/>
    </source>
</evidence>
<evidence type="ECO:0000256" key="3">
    <source>
        <dbReference type="ARBA" id="ARBA00022448"/>
    </source>
</evidence>
<feature type="transmembrane region" description="Helical" evidence="8">
    <location>
        <begin position="200"/>
        <end position="222"/>
    </location>
</feature>
<reference evidence="9 10" key="1">
    <citation type="submission" date="2020-08" db="EMBL/GenBank/DDBJ databases">
        <title>Description of novel Flavobacterium F-380 isolate.</title>
        <authorList>
            <person name="Saticioglu I.B."/>
            <person name="Duman M."/>
            <person name="Altun S."/>
        </authorList>
    </citation>
    <scope>NUCLEOTIDE SEQUENCE [LARGE SCALE GENOMIC DNA]</scope>
    <source>
        <strain evidence="9 10">F-380</strain>
    </source>
</reference>
<evidence type="ECO:0000256" key="2">
    <source>
        <dbReference type="ARBA" id="ARBA00009773"/>
    </source>
</evidence>
<keyword evidence="6 8" id="KW-1133">Transmembrane helix</keyword>
<protein>
    <submittedName>
        <fullName evidence="9">AI-2E family transporter</fullName>
    </submittedName>
</protein>
<dbReference type="EMBL" id="JACRUJ010000002">
    <property type="protein sequence ID" value="MBC5841166.1"/>
    <property type="molecule type" value="Genomic_DNA"/>
</dbReference>
<sequence>MDSTPIKTHIVKDLLAFTLIVFISYILRDFLIPILFAILLSVMIFPIVRFFEARLYLNRIFSITIAILIFTAMIFFVFTLIGIQFQNILDKSDMYYDQIMDKINILIKQTENYTGIKSEDIVGNGQIEVKKIVKENSENILALLTRSGSILSDFILTPLYMFFFLLYRSFLISFLHRATANNRNSTRVIMRKLYDVQQNYLLGLGSVMIIVGLLNSIGLLILGIDYPFFFGFLCALLLLVPYIGIIIGSLLPAAVALATKDSYWYAVGVIAIFGFIQFIEGNFITPKITGSKVSLNSFASILAIILFSMLWGIPGMILALPMTASLKVLFDHTQKFKPIGFVLGEADDKYFSNKAKNRLRVWKRIRSQK</sequence>
<dbReference type="RefSeq" id="WP_187009758.1">
    <property type="nucleotide sequence ID" value="NZ_JACRUI010000002.1"/>
</dbReference>
<dbReference type="InterPro" id="IPR002549">
    <property type="entry name" value="AI-2E-like"/>
</dbReference>
<evidence type="ECO:0000256" key="6">
    <source>
        <dbReference type="ARBA" id="ARBA00022989"/>
    </source>
</evidence>
<evidence type="ECO:0000313" key="9">
    <source>
        <dbReference type="EMBL" id="MBC5841166.1"/>
    </source>
</evidence>
<proteinExistence type="inferred from homology"/>
<feature type="transmembrane region" description="Helical" evidence="8">
    <location>
        <begin position="299"/>
        <end position="320"/>
    </location>
</feature>